<sequence length="324" mass="36572">MTEILKKYDFFHIYKHSKTKKSEGRFDKAGNDYDLSVLDELLKKRFLANPMTLNPVKLDQHSYAGITNIRFYDAEGHVLSRKDEPDLGISHFWVFNIERADTLKKAVVVQVERDIQSGRREYGDSAEEGAASDTVVCFNPANGVVVLPPRSGMGISKLEQYFYKISRQQGLVDDVVVDKTSAENLEHISEISEINFRVTNVVTDDRSIKNAGLAKYNEINNKKMTMRLYGGNIKVHEAVALIKSLLKMNNEKKLSLEKMLVDGRENEDAQLIDLINQRMIASNNVQVVNGKIPMDAMMDSVKDAYLSNKIKLDNSHRAKGGKGV</sequence>
<protein>
    <submittedName>
        <fullName evidence="1">Uncharacterized protein</fullName>
    </submittedName>
</protein>
<evidence type="ECO:0000313" key="2">
    <source>
        <dbReference type="Proteomes" id="UP000307781"/>
    </source>
</evidence>
<dbReference type="EMBL" id="VBWN01000001">
    <property type="protein sequence ID" value="TLF43599.1"/>
    <property type="molecule type" value="Genomic_DNA"/>
</dbReference>
<organism evidence="1 2">
    <name type="scientific">Lacticaseibacillus zeae</name>
    <name type="common">Lactobacillus zeae</name>
    <dbReference type="NCBI Taxonomy" id="57037"/>
    <lineage>
        <taxon>Bacteria</taxon>
        <taxon>Bacillati</taxon>
        <taxon>Bacillota</taxon>
        <taxon>Bacilli</taxon>
        <taxon>Lactobacillales</taxon>
        <taxon>Lactobacillaceae</taxon>
        <taxon>Lacticaseibacillus</taxon>
    </lineage>
</organism>
<dbReference type="RefSeq" id="WP_138117720.1">
    <property type="nucleotide sequence ID" value="NZ_VBWN01000001.1"/>
</dbReference>
<proteinExistence type="predicted"/>
<name>A0A5R8M4T8_LACZE</name>
<evidence type="ECO:0000313" key="1">
    <source>
        <dbReference type="EMBL" id="TLF43599.1"/>
    </source>
</evidence>
<reference evidence="1 2" key="1">
    <citation type="submission" date="2019-05" db="EMBL/GenBank/DDBJ databases">
        <title>Genome-based reclassification of Lactobacillus casei as Lactobacillus casei subsp. casei. subsp.nov., description of Lactobacillus casei subsp. zeae subsp. nov., and emended description of Lactobacillus casei.</title>
        <authorList>
            <person name="Huang C.-H."/>
        </authorList>
    </citation>
    <scope>NUCLEOTIDE SEQUENCE [LARGE SCALE GENOMIC DNA]</scope>
    <source>
        <strain evidence="1 2">CRBIP24.58</strain>
    </source>
</reference>
<comment type="caution">
    <text evidence="1">The sequence shown here is derived from an EMBL/GenBank/DDBJ whole genome shotgun (WGS) entry which is preliminary data.</text>
</comment>
<dbReference type="Proteomes" id="UP000307781">
    <property type="component" value="Unassembled WGS sequence"/>
</dbReference>
<dbReference type="AlphaFoldDB" id="A0A5R8M4T8"/>
<accession>A0A5R8M4T8</accession>
<gene>
    <name evidence="1" type="ORF">FEI14_01645</name>
</gene>